<accession>A0A3B1DI16</accession>
<dbReference type="AlphaFoldDB" id="A0A3B1DI16"/>
<reference evidence="1" key="1">
    <citation type="submission" date="2018-06" db="EMBL/GenBank/DDBJ databases">
        <authorList>
            <person name="Zhirakovskaya E."/>
        </authorList>
    </citation>
    <scope>NUCLEOTIDE SEQUENCE</scope>
</reference>
<gene>
    <name evidence="1" type="ORF">MNBD_NITROSPIRAE01-534</name>
</gene>
<name>A0A3B1DI16_9ZZZZ</name>
<dbReference type="EMBL" id="UOGF01000074">
    <property type="protein sequence ID" value="VAX31345.1"/>
    <property type="molecule type" value="Genomic_DNA"/>
</dbReference>
<proteinExistence type="predicted"/>
<dbReference type="Gene3D" id="1.25.10.10">
    <property type="entry name" value="Leucine-rich Repeat Variant"/>
    <property type="match status" value="1"/>
</dbReference>
<organism evidence="1">
    <name type="scientific">hydrothermal vent metagenome</name>
    <dbReference type="NCBI Taxonomy" id="652676"/>
    <lineage>
        <taxon>unclassified sequences</taxon>
        <taxon>metagenomes</taxon>
        <taxon>ecological metagenomes</taxon>
    </lineage>
</organism>
<evidence type="ECO:0000313" key="1">
    <source>
        <dbReference type="EMBL" id="VAX31345.1"/>
    </source>
</evidence>
<sequence>MAQSSSNTQIAEGTQLVNTLMDFQVGIRKISMYGLSHSIVPKIALSLREKFLAILEVSEPLVLVIGKNELLYQALPVSPENVTLQELSRTLHRLNIIQVTFKKGLTDDAILKFFAFILKNRTKTFTQDDTLVAQFHEDAPTISLQLVTFKDAISQQGDVQGNTGDGNIWQNLVNHAGASGLPEAVRRLISADADSPSDNEAVASAINALYAETGLKKETYESSVLAFLKDRSPCDKEGDLSDEDPGTQNLGEIFSKLRMDVRAQVFKLSMQTQDDQLIPLENFLSHMPVSLFPEILQQMDLSHSNLAPPEYRLLKKVVALGRDNVEFTTQLREKLKGHEALRDELMLEKKTVSGNPMQDFSKKMAYTEGQAFSDAEVAHQLALTLPEVLAEPTLPETQLEGCLTLQQDLLLQGIGDDTLEVLMNTIQVLLKNFGTTRSACKPFWRAQLLKMLSPEIVLKMLKVRETLGSRADLVLNSLVSIAGDDFFRVVLHVLEVEKHLSTRKQALRFLIACGPDVIPLTVSQLKNPEWFIVRNMLVILKDVHAVDEVLEIIPFVKHKVEQVRLAALQALGSIAPETDLLLDALDITLRDRDENVSKAAISMLIASRHSKASALVINFFLEAEDKGKWRGHQLLLLKEMGKSGSRTWLPTLLQFRKGFFFMLLHWGQRREIQSAIRKAMTEIEKKGQE</sequence>
<dbReference type="InterPro" id="IPR011989">
    <property type="entry name" value="ARM-like"/>
</dbReference>
<dbReference type="SUPFAM" id="SSF48371">
    <property type="entry name" value="ARM repeat"/>
    <property type="match status" value="1"/>
</dbReference>
<dbReference type="InterPro" id="IPR016024">
    <property type="entry name" value="ARM-type_fold"/>
</dbReference>
<protein>
    <recommendedName>
        <fullName evidence="2">HEAT repeat domain-containing protein</fullName>
    </recommendedName>
</protein>
<evidence type="ECO:0008006" key="2">
    <source>
        <dbReference type="Google" id="ProtNLM"/>
    </source>
</evidence>